<evidence type="ECO:0000313" key="2">
    <source>
        <dbReference type="Proteomes" id="UP000740605"/>
    </source>
</evidence>
<reference evidence="1 2" key="1">
    <citation type="submission" date="2021-03" db="EMBL/GenBank/DDBJ databases">
        <title>Microbacterium pauli sp. nov., isolated from microfiltered milk.</title>
        <authorList>
            <person name="Bellassi P."/>
            <person name="Fontana A."/>
            <person name="Callegari M.L."/>
            <person name="Lorenzo M."/>
            <person name="Cappa F."/>
        </authorList>
    </citation>
    <scope>NUCLEOTIDE SEQUENCE [LARGE SCALE GENOMIC DNA]</scope>
    <source>
        <strain evidence="1 2">DSM 18909</strain>
    </source>
</reference>
<dbReference type="Gene3D" id="3.40.190.10">
    <property type="entry name" value="Periplasmic binding protein-like II"/>
    <property type="match status" value="1"/>
</dbReference>
<sequence>MKKAIIAAGTVAILGATVLTGCSSSSSGDDSGPVTITYSNFISNGGNEDNLKTIVDAFEKDNPDITVDVQTAAYADYFTKLQTDLAAGTEADVFDVDAGSFANIQANGVLSEMTGVDDSKYRTSVLDSYKVDGKQYGLPTSFSNVVLFYNKDLFDAAGVDYPTTNWTWADEKAAAEKLTNKDAGVWGDYQPISYYEYYKAVQQAGGTFLNDDNSASDFNSDAGKKAADWIAGKSGTVMPTAADGAGTADFDTNLFKEGKLAMWHTGIWMISLVGDLPFGWDIAVEPGDTQKASATFSNAVVISKNSKHQEAAQKWADYLTSSKTMVDTRLSAGWELPPVADDSLLQPYLEKTPPANRQAVFDSLEHIAVAPQLGTNAQQIQDDVTNSLGEIAAGRATTGDAIPALATQVDGLLK</sequence>
<keyword evidence="2" id="KW-1185">Reference proteome</keyword>
<dbReference type="RefSeq" id="WP_215487692.1">
    <property type="nucleotide sequence ID" value="NZ_BAAAPJ010000006.1"/>
</dbReference>
<dbReference type="CDD" id="cd13585">
    <property type="entry name" value="PBP2_TMBP_like"/>
    <property type="match status" value="1"/>
</dbReference>
<dbReference type="SUPFAM" id="SSF53850">
    <property type="entry name" value="Periplasmic binding protein-like II"/>
    <property type="match status" value="1"/>
</dbReference>
<evidence type="ECO:0000313" key="1">
    <source>
        <dbReference type="EMBL" id="MBT8798465.1"/>
    </source>
</evidence>
<dbReference type="Pfam" id="PF01547">
    <property type="entry name" value="SBP_bac_1"/>
    <property type="match status" value="1"/>
</dbReference>
<dbReference type="InterPro" id="IPR050490">
    <property type="entry name" value="Bact_solute-bd_prot1"/>
</dbReference>
<dbReference type="PROSITE" id="PS51257">
    <property type="entry name" value="PROKAR_LIPOPROTEIN"/>
    <property type="match status" value="1"/>
</dbReference>
<proteinExistence type="predicted"/>
<protein>
    <submittedName>
        <fullName evidence="1">Sugar ABC transporter substrate-binding protein</fullName>
    </submittedName>
</protein>
<accession>A0ABS5XV99</accession>
<gene>
    <name evidence="1" type="ORF">J0P97_10315</name>
</gene>
<organism evidence="1 2">
    <name type="scientific">Microbacterium flavum</name>
    <dbReference type="NCBI Taxonomy" id="415216"/>
    <lineage>
        <taxon>Bacteria</taxon>
        <taxon>Bacillati</taxon>
        <taxon>Actinomycetota</taxon>
        <taxon>Actinomycetes</taxon>
        <taxon>Micrococcales</taxon>
        <taxon>Microbacteriaceae</taxon>
        <taxon>Microbacterium</taxon>
    </lineage>
</organism>
<dbReference type="Proteomes" id="UP000740605">
    <property type="component" value="Unassembled WGS sequence"/>
</dbReference>
<name>A0ABS5XV99_9MICO</name>
<dbReference type="InterPro" id="IPR006059">
    <property type="entry name" value="SBP"/>
</dbReference>
<dbReference type="PANTHER" id="PTHR43649:SF12">
    <property type="entry name" value="DIACETYLCHITOBIOSE BINDING PROTEIN DASA"/>
    <property type="match status" value="1"/>
</dbReference>
<dbReference type="EMBL" id="JAFLHG010000008">
    <property type="protein sequence ID" value="MBT8798465.1"/>
    <property type="molecule type" value="Genomic_DNA"/>
</dbReference>
<dbReference type="PANTHER" id="PTHR43649">
    <property type="entry name" value="ARABINOSE-BINDING PROTEIN-RELATED"/>
    <property type="match status" value="1"/>
</dbReference>
<comment type="caution">
    <text evidence="1">The sequence shown here is derived from an EMBL/GenBank/DDBJ whole genome shotgun (WGS) entry which is preliminary data.</text>
</comment>